<gene>
    <name evidence="2" type="ORF">V6668_21680</name>
</gene>
<sequence>MAVGRNGKSNKGSNKKPNAANTLLNGSLKGKNLELIVAALLVSGKLRVDAVTLFREATLVVELVGQYKTLQKVTPSNSDKLVQFLDETGGDMTLNDVIQAFQQRINS</sequence>
<protein>
    <submittedName>
        <fullName evidence="2">Uncharacterized protein</fullName>
    </submittedName>
</protein>
<dbReference type="RefSeq" id="WP_074095924.1">
    <property type="nucleotide sequence ID" value="NZ_BIMJ01000004.1"/>
</dbReference>
<dbReference type="GeneID" id="32218760"/>
<evidence type="ECO:0000256" key="1">
    <source>
        <dbReference type="SAM" id="MobiDB-lite"/>
    </source>
</evidence>
<dbReference type="AlphaFoldDB" id="A0ABD8ANA2"/>
<reference evidence="2 3" key="1">
    <citation type="submission" date="2024-02" db="EMBL/GenBank/DDBJ databases">
        <title>Complete sequences of two Paenibacillus sp. strains and one Lysinibacillus strain isolated from the environment on STAA medium highlight biotechnological potential.</title>
        <authorList>
            <person name="Attere S.A."/>
            <person name="Piche L.C."/>
            <person name="Intertaglia L."/>
            <person name="Lami R."/>
            <person name="Charette S.J."/>
            <person name="Vincent A.T."/>
        </authorList>
    </citation>
    <scope>NUCLEOTIDE SEQUENCE [LARGE SCALE GENOMIC DNA]</scope>
    <source>
        <strain evidence="2 3">Y5S-7</strain>
    </source>
</reference>
<name>A0ABD8ANA2_PAEAM</name>
<organism evidence="2 3">
    <name type="scientific">Paenibacillus amylolyticus</name>
    <dbReference type="NCBI Taxonomy" id="1451"/>
    <lineage>
        <taxon>Bacteria</taxon>
        <taxon>Bacillati</taxon>
        <taxon>Bacillota</taxon>
        <taxon>Bacilli</taxon>
        <taxon>Bacillales</taxon>
        <taxon>Paenibacillaceae</taxon>
        <taxon>Paenibacillus</taxon>
    </lineage>
</organism>
<evidence type="ECO:0000313" key="2">
    <source>
        <dbReference type="EMBL" id="WWP19082.1"/>
    </source>
</evidence>
<evidence type="ECO:0000313" key="3">
    <source>
        <dbReference type="Proteomes" id="UP001364764"/>
    </source>
</evidence>
<accession>A0ABD8ANA2</accession>
<dbReference type="GeneID" id="93478135"/>
<feature type="compositionally biased region" description="Low complexity" evidence="1">
    <location>
        <begin position="1"/>
        <end position="21"/>
    </location>
</feature>
<dbReference type="Proteomes" id="UP001364764">
    <property type="component" value="Chromosome"/>
</dbReference>
<feature type="region of interest" description="Disordered" evidence="1">
    <location>
        <begin position="1"/>
        <end position="23"/>
    </location>
</feature>
<dbReference type="EMBL" id="CP145892">
    <property type="protein sequence ID" value="WWP19082.1"/>
    <property type="molecule type" value="Genomic_DNA"/>
</dbReference>
<proteinExistence type="predicted"/>